<evidence type="ECO:0000313" key="2">
    <source>
        <dbReference type="Proteomes" id="UP000622166"/>
    </source>
</evidence>
<dbReference type="SUPFAM" id="SSF55961">
    <property type="entry name" value="Bet v1-like"/>
    <property type="match status" value="1"/>
</dbReference>
<evidence type="ECO:0000313" key="1">
    <source>
        <dbReference type="EMBL" id="GGY99833.1"/>
    </source>
</evidence>
<sequence length="134" mass="14861">MVSEFEMAKAVAAPAQTVFAEVSDLGEISRWMSPSFRFRVEEPPAVTVVEPPEHRGEPALVRVAQDQMRVEWGTRETGDYAGWLQVAGTGEAPSEVTIHLSFFGEEPPRQQVEDALRHSLDRLGELVEQGAREA</sequence>
<dbReference type="InterPro" id="IPR023393">
    <property type="entry name" value="START-like_dom_sf"/>
</dbReference>
<reference evidence="1" key="1">
    <citation type="journal article" date="2014" name="Int. J. Syst. Evol. Microbiol.">
        <title>Complete genome sequence of Corynebacterium casei LMG S-19264T (=DSM 44701T), isolated from a smear-ripened cheese.</title>
        <authorList>
            <consortium name="US DOE Joint Genome Institute (JGI-PGF)"/>
            <person name="Walter F."/>
            <person name="Albersmeier A."/>
            <person name="Kalinowski J."/>
            <person name="Ruckert C."/>
        </authorList>
    </citation>
    <scope>NUCLEOTIDE SEQUENCE</scope>
    <source>
        <strain evidence="1">JCM 4815</strain>
    </source>
</reference>
<dbReference type="Gene3D" id="3.30.530.20">
    <property type="match status" value="1"/>
</dbReference>
<gene>
    <name evidence="1" type="ORF">GCM10010365_18220</name>
</gene>
<keyword evidence="2" id="KW-1185">Reference proteome</keyword>
<dbReference type="InterPro" id="IPR019587">
    <property type="entry name" value="Polyketide_cyclase/dehydratase"/>
</dbReference>
<proteinExistence type="predicted"/>
<dbReference type="EMBL" id="BMVW01000002">
    <property type="protein sequence ID" value="GGY99833.1"/>
    <property type="molecule type" value="Genomic_DNA"/>
</dbReference>
<name>A0A918PCT8_9ACTN</name>
<evidence type="ECO:0008006" key="3">
    <source>
        <dbReference type="Google" id="ProtNLM"/>
    </source>
</evidence>
<organism evidence="1 2">
    <name type="scientific">Streptomyces poonensis</name>
    <dbReference type="NCBI Taxonomy" id="68255"/>
    <lineage>
        <taxon>Bacteria</taxon>
        <taxon>Bacillati</taxon>
        <taxon>Actinomycetota</taxon>
        <taxon>Actinomycetes</taxon>
        <taxon>Kitasatosporales</taxon>
        <taxon>Streptomycetaceae</taxon>
        <taxon>Streptomyces</taxon>
    </lineage>
</organism>
<dbReference type="AlphaFoldDB" id="A0A918PCT8"/>
<reference evidence="1" key="2">
    <citation type="submission" date="2020-09" db="EMBL/GenBank/DDBJ databases">
        <authorList>
            <person name="Sun Q."/>
            <person name="Ohkuma M."/>
        </authorList>
    </citation>
    <scope>NUCLEOTIDE SEQUENCE</scope>
    <source>
        <strain evidence="1">JCM 4815</strain>
    </source>
</reference>
<dbReference type="Proteomes" id="UP000622166">
    <property type="component" value="Unassembled WGS sequence"/>
</dbReference>
<comment type="caution">
    <text evidence="1">The sequence shown here is derived from an EMBL/GenBank/DDBJ whole genome shotgun (WGS) entry which is preliminary data.</text>
</comment>
<protein>
    <recommendedName>
        <fullName evidence="3">SRPBCC family protein</fullName>
    </recommendedName>
</protein>
<accession>A0A918PCT8</accession>
<dbReference type="Pfam" id="PF10604">
    <property type="entry name" value="Polyketide_cyc2"/>
    <property type="match status" value="1"/>
</dbReference>